<name>A0A6J2X7N7_SITOR</name>
<dbReference type="GeneID" id="115875851"/>
<evidence type="ECO:0000256" key="1">
    <source>
        <dbReference type="SAM" id="MobiDB-lite"/>
    </source>
</evidence>
<accession>A0A6J2X7N7</accession>
<feature type="region of interest" description="Disordered" evidence="1">
    <location>
        <begin position="63"/>
        <end position="87"/>
    </location>
</feature>
<feature type="compositionally biased region" description="Low complexity" evidence="1">
    <location>
        <begin position="276"/>
        <end position="295"/>
    </location>
</feature>
<organism evidence="2 3">
    <name type="scientific">Sitophilus oryzae</name>
    <name type="common">Rice weevil</name>
    <name type="synonym">Curculio oryzae</name>
    <dbReference type="NCBI Taxonomy" id="7048"/>
    <lineage>
        <taxon>Eukaryota</taxon>
        <taxon>Metazoa</taxon>
        <taxon>Ecdysozoa</taxon>
        <taxon>Arthropoda</taxon>
        <taxon>Hexapoda</taxon>
        <taxon>Insecta</taxon>
        <taxon>Pterygota</taxon>
        <taxon>Neoptera</taxon>
        <taxon>Endopterygota</taxon>
        <taxon>Coleoptera</taxon>
        <taxon>Polyphaga</taxon>
        <taxon>Cucujiformia</taxon>
        <taxon>Curculionidae</taxon>
        <taxon>Dryophthorinae</taxon>
        <taxon>Sitophilus</taxon>
    </lineage>
</organism>
<evidence type="ECO:0000313" key="3">
    <source>
        <dbReference type="RefSeq" id="XP_030747248.1"/>
    </source>
</evidence>
<dbReference type="AlphaFoldDB" id="A0A6J2X7N7"/>
<reference evidence="3" key="1">
    <citation type="submission" date="2025-08" db="UniProtKB">
        <authorList>
            <consortium name="RefSeq"/>
        </authorList>
    </citation>
    <scope>IDENTIFICATION</scope>
    <source>
        <tissue evidence="3">Gonads</tissue>
    </source>
</reference>
<keyword evidence="2" id="KW-1185">Reference proteome</keyword>
<proteinExistence type="predicted"/>
<dbReference type="InParanoid" id="A0A6J2X7N7"/>
<feature type="compositionally biased region" description="Polar residues" evidence="1">
    <location>
        <begin position="37"/>
        <end position="47"/>
    </location>
</feature>
<gene>
    <name evidence="3" type="primary">LOC115875851</name>
</gene>
<feature type="region of interest" description="Disordered" evidence="1">
    <location>
        <begin position="236"/>
        <end position="299"/>
    </location>
</feature>
<dbReference type="KEGG" id="soy:115875851"/>
<feature type="compositionally biased region" description="Low complexity" evidence="1">
    <location>
        <begin position="236"/>
        <end position="251"/>
    </location>
</feature>
<feature type="region of interest" description="Disordered" evidence="1">
    <location>
        <begin position="37"/>
        <end position="56"/>
    </location>
</feature>
<feature type="region of interest" description="Disordered" evidence="1">
    <location>
        <begin position="166"/>
        <end position="209"/>
    </location>
</feature>
<evidence type="ECO:0000313" key="2">
    <source>
        <dbReference type="Proteomes" id="UP000504635"/>
    </source>
</evidence>
<dbReference type="Proteomes" id="UP000504635">
    <property type="component" value="Unplaced"/>
</dbReference>
<protein>
    <submittedName>
        <fullName evidence="3">Uncharacterized protein LOC115875851</fullName>
    </submittedName>
</protein>
<sequence>MPQQLAGANRYASLGGNRPTTIEQYEQLIQQRQNLQNSRGPFDQTNPRHPLAQRPSGVIQRPSLAVSQSSVMGGGAAASGDPSGEQEIPDNVTAELEKLEQETGTMAELQGVSEILGGLGDDDDELLAEMGADFNILEYADPELEALAGEKTNILDLDLEEDHLRQERKKEAALRKQASTATETTTTTTTTTSTPTETPKPAESMPINAPLREAVPAEQLRRISLKAFAHNILSTTTSSSATTSSVSTSSAQQHPPAPQHHSSATHACGSTGATYSQTPTAPSSPSVQQPTPQQSHLSFTAQQIHQQMLQQVGSKMSKYVLLD</sequence>
<feature type="compositionally biased region" description="Low complexity" evidence="1">
    <location>
        <begin position="178"/>
        <end position="204"/>
    </location>
</feature>
<dbReference type="OrthoDB" id="308383at2759"/>
<dbReference type="RefSeq" id="XP_030747248.1">
    <property type="nucleotide sequence ID" value="XM_030891388.1"/>
</dbReference>